<sequence length="253" mass="27014">MSLQGKVYAVTGGASGIGLATAKLISERGGTVCIADVNPDTLHEAESYFSSKQPAIQFMITQVDVSSKQQVERWIADIKTKYHRLDGAANIAGVIGNGHGVKTLAELEDDEWERIISINLTGVMYCLRAELNNIVDGGSIVNMASIHATTGVANHGAYAASKHGVLGLTRVAAKENGHREVRVNAVAPGPIYTPLMQGFWDRTGRPSDAPFDEPIAFRRQGTPEEVANVVVFLLGPESSFVSGSCYSVDGAWI</sequence>
<comment type="similarity">
    <text evidence="1">Belongs to the short-chain dehydrogenases/reductases (SDR) family.</text>
</comment>
<organism evidence="4 5">
    <name type="scientific">Aspergillus lucknowensis</name>
    <dbReference type="NCBI Taxonomy" id="176173"/>
    <lineage>
        <taxon>Eukaryota</taxon>
        <taxon>Fungi</taxon>
        <taxon>Dikarya</taxon>
        <taxon>Ascomycota</taxon>
        <taxon>Pezizomycotina</taxon>
        <taxon>Eurotiomycetes</taxon>
        <taxon>Eurotiomycetidae</taxon>
        <taxon>Eurotiales</taxon>
        <taxon>Aspergillaceae</taxon>
        <taxon>Aspergillus</taxon>
        <taxon>Aspergillus subgen. Nidulantes</taxon>
    </lineage>
</organism>
<dbReference type="InterPro" id="IPR002347">
    <property type="entry name" value="SDR_fam"/>
</dbReference>
<dbReference type="InterPro" id="IPR036291">
    <property type="entry name" value="NAD(P)-bd_dom_sf"/>
</dbReference>
<dbReference type="PANTHER" id="PTHR24321">
    <property type="entry name" value="DEHYDROGENASES, SHORT CHAIN"/>
    <property type="match status" value="1"/>
</dbReference>
<protein>
    <submittedName>
        <fullName evidence="4">Uncharacterized protein</fullName>
    </submittedName>
</protein>
<dbReference type="Proteomes" id="UP001610432">
    <property type="component" value="Unassembled WGS sequence"/>
</dbReference>
<keyword evidence="3" id="KW-0560">Oxidoreductase</keyword>
<dbReference type="InterPro" id="IPR020904">
    <property type="entry name" value="Sc_DH/Rdtase_CS"/>
</dbReference>
<keyword evidence="2" id="KW-0521">NADP</keyword>
<evidence type="ECO:0000256" key="1">
    <source>
        <dbReference type="ARBA" id="ARBA00006484"/>
    </source>
</evidence>
<reference evidence="4 5" key="1">
    <citation type="submission" date="2024-07" db="EMBL/GenBank/DDBJ databases">
        <title>Section-level genome sequencing and comparative genomics of Aspergillus sections Usti and Cavernicolus.</title>
        <authorList>
            <consortium name="Lawrence Berkeley National Laboratory"/>
            <person name="Nybo J.L."/>
            <person name="Vesth T.C."/>
            <person name="Theobald S."/>
            <person name="Frisvad J.C."/>
            <person name="Larsen T.O."/>
            <person name="Kjaerboelling I."/>
            <person name="Rothschild-Mancinelli K."/>
            <person name="Lyhne E.K."/>
            <person name="Kogle M.E."/>
            <person name="Barry K."/>
            <person name="Clum A."/>
            <person name="Na H."/>
            <person name="Ledsgaard L."/>
            <person name="Lin J."/>
            <person name="Lipzen A."/>
            <person name="Kuo A."/>
            <person name="Riley R."/>
            <person name="Mondo S."/>
            <person name="Labutti K."/>
            <person name="Haridas S."/>
            <person name="Pangalinan J."/>
            <person name="Salamov A.A."/>
            <person name="Simmons B.A."/>
            <person name="Magnuson J.K."/>
            <person name="Chen J."/>
            <person name="Drula E."/>
            <person name="Henrissat B."/>
            <person name="Wiebenga A."/>
            <person name="Lubbers R.J."/>
            <person name="Gomes A.C."/>
            <person name="Macurrencykelacurrency M.R."/>
            <person name="Stajich J."/>
            <person name="Grigoriev I.V."/>
            <person name="Mortensen U.H."/>
            <person name="De Vries R.P."/>
            <person name="Baker S.E."/>
            <person name="Andersen M.R."/>
        </authorList>
    </citation>
    <scope>NUCLEOTIDE SEQUENCE [LARGE SCALE GENOMIC DNA]</scope>
    <source>
        <strain evidence="4 5">CBS 449.75</strain>
    </source>
</reference>
<dbReference type="CDD" id="cd05233">
    <property type="entry name" value="SDR_c"/>
    <property type="match status" value="1"/>
</dbReference>
<dbReference type="GeneID" id="98144163"/>
<dbReference type="PRINTS" id="PR00081">
    <property type="entry name" value="GDHRDH"/>
</dbReference>
<dbReference type="PRINTS" id="PR00080">
    <property type="entry name" value="SDRFAMILY"/>
</dbReference>
<dbReference type="PANTHER" id="PTHR24321:SF8">
    <property type="entry name" value="ESTRADIOL 17-BETA-DEHYDROGENASE 8-RELATED"/>
    <property type="match status" value="1"/>
</dbReference>
<dbReference type="Pfam" id="PF13561">
    <property type="entry name" value="adh_short_C2"/>
    <property type="match status" value="1"/>
</dbReference>
<comment type="caution">
    <text evidence="4">The sequence shown here is derived from an EMBL/GenBank/DDBJ whole genome shotgun (WGS) entry which is preliminary data.</text>
</comment>
<dbReference type="EMBL" id="JBFXLQ010000019">
    <property type="protein sequence ID" value="KAL2867437.1"/>
    <property type="molecule type" value="Genomic_DNA"/>
</dbReference>
<dbReference type="PROSITE" id="PS00061">
    <property type="entry name" value="ADH_SHORT"/>
    <property type="match status" value="1"/>
</dbReference>
<dbReference type="SUPFAM" id="SSF51735">
    <property type="entry name" value="NAD(P)-binding Rossmann-fold domains"/>
    <property type="match status" value="1"/>
</dbReference>
<proteinExistence type="inferred from homology"/>
<accession>A0ABR4LSR9</accession>
<keyword evidence="5" id="KW-1185">Reference proteome</keyword>
<dbReference type="Gene3D" id="3.40.50.720">
    <property type="entry name" value="NAD(P)-binding Rossmann-like Domain"/>
    <property type="match status" value="1"/>
</dbReference>
<evidence type="ECO:0000313" key="5">
    <source>
        <dbReference type="Proteomes" id="UP001610432"/>
    </source>
</evidence>
<dbReference type="RefSeq" id="XP_070886416.1">
    <property type="nucleotide sequence ID" value="XM_071029091.1"/>
</dbReference>
<name>A0ABR4LSR9_9EURO</name>
<evidence type="ECO:0000256" key="2">
    <source>
        <dbReference type="ARBA" id="ARBA00022857"/>
    </source>
</evidence>
<evidence type="ECO:0000313" key="4">
    <source>
        <dbReference type="EMBL" id="KAL2867437.1"/>
    </source>
</evidence>
<evidence type="ECO:0000256" key="3">
    <source>
        <dbReference type="ARBA" id="ARBA00023002"/>
    </source>
</evidence>
<gene>
    <name evidence="4" type="ORF">BJX67DRAFT_353094</name>
</gene>